<reference evidence="5 6" key="1">
    <citation type="submission" date="2020-08" db="EMBL/GenBank/DDBJ databases">
        <title>novel species in genus Corynebacterium.</title>
        <authorList>
            <person name="Zhang G."/>
        </authorList>
    </citation>
    <scope>NUCLEOTIDE SEQUENCE [LARGE SCALE GENOMIC DNA]</scope>
    <source>
        <strain evidence="5 6">zg-917</strain>
        <strain evidence="4">Zg-917</strain>
    </source>
</reference>
<evidence type="ECO:0000313" key="4">
    <source>
        <dbReference type="EMBL" id="QNP90145.1"/>
    </source>
</evidence>
<evidence type="ECO:0000313" key="6">
    <source>
        <dbReference type="Proteomes" id="UP000642876"/>
    </source>
</evidence>
<dbReference type="EMBL" id="JACMYE010000009">
    <property type="protein sequence ID" value="MBC3179697.1"/>
    <property type="molecule type" value="Genomic_DNA"/>
</dbReference>
<feature type="signal peptide" evidence="2">
    <location>
        <begin position="1"/>
        <end position="22"/>
    </location>
</feature>
<accession>A0A7H0JYM9</accession>
<name>A0A7H0JYM9_9CORY</name>
<dbReference type="Proteomes" id="UP000642876">
    <property type="component" value="Unassembled WGS sequence"/>
</dbReference>
<dbReference type="PROSITE" id="PS51257">
    <property type="entry name" value="PROKAR_LIPOPROTEIN"/>
    <property type="match status" value="1"/>
</dbReference>
<protein>
    <recommendedName>
        <fullName evidence="7">Ig-like domain-containing protein</fullName>
    </recommendedName>
</protein>
<dbReference type="RefSeq" id="WP_171194569.1">
    <property type="nucleotide sequence ID" value="NZ_CP061032.1"/>
</dbReference>
<feature type="compositionally biased region" description="Acidic residues" evidence="1">
    <location>
        <begin position="52"/>
        <end position="64"/>
    </location>
</feature>
<sequence length="189" mass="19384">MRRALVPLSLFTSLLLAGCAGGFGEPETVEVTVTSVVDAPVDDSNEHTPPEPEPEPASEPEEPEAPAAPQAGALALDPVHKGQVGGTCGITPEGAKISVNDTTSCDLAAAAYPIARHATYTWTNTPNVTSVPFTNISGVYSPVTGGSYDLRCTVGSDGTSLSCSGPNNDPLMSYTLSGSTWHSLINIVG</sequence>
<organism evidence="4 5">
    <name type="scientific">Corynebacterium lujinxingii</name>
    <dbReference type="NCBI Taxonomy" id="2763010"/>
    <lineage>
        <taxon>Bacteria</taxon>
        <taxon>Bacillati</taxon>
        <taxon>Actinomycetota</taxon>
        <taxon>Actinomycetes</taxon>
        <taxon>Mycobacteriales</taxon>
        <taxon>Corynebacteriaceae</taxon>
        <taxon>Corynebacterium</taxon>
    </lineage>
</organism>
<gene>
    <name evidence="3" type="ORF">H7348_10355</name>
    <name evidence="4" type="ORF">IAU68_10945</name>
</gene>
<keyword evidence="2" id="KW-0732">Signal</keyword>
<evidence type="ECO:0000256" key="2">
    <source>
        <dbReference type="SAM" id="SignalP"/>
    </source>
</evidence>
<proteinExistence type="predicted"/>
<dbReference type="AlphaFoldDB" id="A0A7H0JYM9"/>
<evidence type="ECO:0008006" key="7">
    <source>
        <dbReference type="Google" id="ProtNLM"/>
    </source>
</evidence>
<feature type="region of interest" description="Disordered" evidence="1">
    <location>
        <begin position="40"/>
        <end position="68"/>
    </location>
</feature>
<evidence type="ECO:0000313" key="3">
    <source>
        <dbReference type="EMBL" id="MBC3179697.1"/>
    </source>
</evidence>
<keyword evidence="6" id="KW-1185">Reference proteome</keyword>
<evidence type="ECO:0000313" key="5">
    <source>
        <dbReference type="Proteomes" id="UP000516235"/>
    </source>
</evidence>
<evidence type="ECO:0000256" key="1">
    <source>
        <dbReference type="SAM" id="MobiDB-lite"/>
    </source>
</evidence>
<dbReference type="KEGG" id="cluj:IAU68_10945"/>
<dbReference type="Proteomes" id="UP000516235">
    <property type="component" value="Chromosome"/>
</dbReference>
<feature type="chain" id="PRO_5028931231" description="Ig-like domain-containing protein" evidence="2">
    <location>
        <begin position="23"/>
        <end position="189"/>
    </location>
</feature>
<dbReference type="EMBL" id="CP061032">
    <property type="protein sequence ID" value="QNP90145.1"/>
    <property type="molecule type" value="Genomic_DNA"/>
</dbReference>